<feature type="region of interest" description="Disordered" evidence="6">
    <location>
        <begin position="73"/>
        <end position="98"/>
    </location>
</feature>
<dbReference type="PANTHER" id="PTHR31500:SF64">
    <property type="entry name" value="AT-HOOK MOTIF NUCLEAR-LOCALIZED PROTEIN 12-RELATED"/>
    <property type="match status" value="1"/>
</dbReference>
<dbReference type="PANTHER" id="PTHR31500">
    <property type="entry name" value="AT-HOOK MOTIF NUCLEAR-LOCALIZED PROTEIN 9"/>
    <property type="match status" value="1"/>
</dbReference>
<feature type="compositionally biased region" description="Polar residues" evidence="6">
    <location>
        <begin position="73"/>
        <end position="84"/>
    </location>
</feature>
<keyword evidence="3 5" id="KW-0238">DNA-binding</keyword>
<evidence type="ECO:0000256" key="5">
    <source>
        <dbReference type="RuleBase" id="RU367031"/>
    </source>
</evidence>
<name>A0A7N0VGY3_KALFE</name>
<keyword evidence="9" id="KW-1185">Reference proteome</keyword>
<dbReference type="OMA" id="SHPHYYL"/>
<organism evidence="8 9">
    <name type="scientific">Kalanchoe fedtschenkoi</name>
    <name type="common">Lavender scallops</name>
    <name type="synonym">South American air plant</name>
    <dbReference type="NCBI Taxonomy" id="63787"/>
    <lineage>
        <taxon>Eukaryota</taxon>
        <taxon>Viridiplantae</taxon>
        <taxon>Streptophyta</taxon>
        <taxon>Embryophyta</taxon>
        <taxon>Tracheophyta</taxon>
        <taxon>Spermatophyta</taxon>
        <taxon>Magnoliopsida</taxon>
        <taxon>eudicotyledons</taxon>
        <taxon>Gunneridae</taxon>
        <taxon>Pentapetalae</taxon>
        <taxon>Saxifragales</taxon>
        <taxon>Crassulaceae</taxon>
        <taxon>Kalanchoe</taxon>
    </lineage>
</organism>
<comment type="domain">
    <text evidence="5">The PPC domain mediates interactions between AHL proteins.</text>
</comment>
<dbReference type="InterPro" id="IPR039605">
    <property type="entry name" value="AHL"/>
</dbReference>
<comment type="function">
    <text evidence="1 5">Transcription factor that specifically binds AT-rich DNA sequences related to the nuclear matrix attachment regions (MARs).</text>
</comment>
<dbReference type="PROSITE" id="PS51742">
    <property type="entry name" value="PPC"/>
    <property type="match status" value="1"/>
</dbReference>
<dbReference type="Gramene" id="Kaladp0824s0018.1.v1.1">
    <property type="protein sequence ID" value="Kaladp0824s0018.1.v1.1"/>
    <property type="gene ID" value="Kaladp0824s0018.v1.1"/>
</dbReference>
<dbReference type="GO" id="GO:0003680">
    <property type="term" value="F:minor groove of adenine-thymine-rich DNA binding"/>
    <property type="evidence" value="ECO:0007669"/>
    <property type="project" value="UniProtKB-UniRule"/>
</dbReference>
<keyword evidence="4 5" id="KW-0804">Transcription</keyword>
<proteinExistence type="predicted"/>
<feature type="domain" description="PPC" evidence="7">
    <location>
        <begin position="150"/>
        <end position="292"/>
    </location>
</feature>
<reference evidence="8" key="1">
    <citation type="submission" date="2021-01" db="UniProtKB">
        <authorList>
            <consortium name="EnsemblPlants"/>
        </authorList>
    </citation>
    <scope>IDENTIFICATION</scope>
</reference>
<dbReference type="EnsemblPlants" id="Kaladp0824s0018.1.v1.1">
    <property type="protein sequence ID" value="Kaladp0824s0018.1.v1.1"/>
    <property type="gene ID" value="Kaladp0824s0018.v1.1"/>
</dbReference>
<evidence type="ECO:0000256" key="6">
    <source>
        <dbReference type="SAM" id="MobiDB-lite"/>
    </source>
</evidence>
<evidence type="ECO:0000313" key="8">
    <source>
        <dbReference type="EnsemblPlants" id="Kaladp0824s0018.1.v1.1"/>
    </source>
</evidence>
<dbReference type="SMART" id="SM00384">
    <property type="entry name" value="AT_hook"/>
    <property type="match status" value="2"/>
</dbReference>
<keyword evidence="5" id="KW-0539">Nucleus</keyword>
<dbReference type="GO" id="GO:0005634">
    <property type="term" value="C:nucleus"/>
    <property type="evidence" value="ECO:0007669"/>
    <property type="project" value="UniProtKB-SubCell"/>
</dbReference>
<evidence type="ECO:0000256" key="3">
    <source>
        <dbReference type="ARBA" id="ARBA00023125"/>
    </source>
</evidence>
<dbReference type="Pfam" id="PF03479">
    <property type="entry name" value="PCC"/>
    <property type="match status" value="1"/>
</dbReference>
<sequence>MDDREAMSSSYGGSSQYYMQQRGVSVAVPGTHSSGLSDSALEFRHGLNQGSVLQSCGHGPAFQVDSLNSNYHQNVNIGSSSGTAQGEVVKRKRGRPRKYVPDQSVALVLSPMSEKASQGSITASEKRKRGRPPGTGRKQKLASLGGWMNSSAGVAFAPHVLIIAAGEDVASKVLQLSHQRPRALCIMSGSGVISSASLRQPASSSSIFTYEGHFQILCLSGSYLVSEEGGSNKRTGGLNISLSSPEGHVFGGVIGGPLVAASPVQVVTCSFVYDSSKSKMKDEEPLKPLKYEQEEGEPSTPANSRPNQNLTPTIARNSWPSSQALDVRNPHTGIDLMLG</sequence>
<dbReference type="Proteomes" id="UP000594263">
    <property type="component" value="Unplaced"/>
</dbReference>
<evidence type="ECO:0000313" key="9">
    <source>
        <dbReference type="Proteomes" id="UP000594263"/>
    </source>
</evidence>
<comment type="subcellular location">
    <subcellularLocation>
        <location evidence="5">Nucleus</location>
    </subcellularLocation>
</comment>
<dbReference type="InterPro" id="IPR017956">
    <property type="entry name" value="AT_hook_DNA-bd_motif"/>
</dbReference>
<accession>A0A7N0VGY3</accession>
<evidence type="ECO:0000256" key="1">
    <source>
        <dbReference type="ARBA" id="ARBA00003687"/>
    </source>
</evidence>
<dbReference type="InterPro" id="IPR005175">
    <property type="entry name" value="PPC_dom"/>
</dbReference>
<evidence type="ECO:0000259" key="7">
    <source>
        <dbReference type="PROSITE" id="PS51742"/>
    </source>
</evidence>
<evidence type="ECO:0000256" key="2">
    <source>
        <dbReference type="ARBA" id="ARBA00023015"/>
    </source>
</evidence>
<keyword evidence="2 5" id="KW-0805">Transcription regulation</keyword>
<feature type="region of interest" description="Disordered" evidence="6">
    <location>
        <begin position="291"/>
        <end position="339"/>
    </location>
</feature>
<dbReference type="CDD" id="cd11378">
    <property type="entry name" value="DUF296"/>
    <property type="match status" value="1"/>
</dbReference>
<dbReference type="SUPFAM" id="SSF117856">
    <property type="entry name" value="AF0104/ALDC/Ptd012-like"/>
    <property type="match status" value="1"/>
</dbReference>
<feature type="region of interest" description="Disordered" evidence="6">
    <location>
        <begin position="111"/>
        <end position="141"/>
    </location>
</feature>
<evidence type="ECO:0000256" key="4">
    <source>
        <dbReference type="ARBA" id="ARBA00023163"/>
    </source>
</evidence>
<dbReference type="Gene3D" id="3.30.1330.80">
    <property type="entry name" value="Hypothetical protein, similar to alpha- acetolactate decarboxylase, domain 2"/>
    <property type="match status" value="1"/>
</dbReference>
<protein>
    <recommendedName>
        <fullName evidence="5">AT-hook motif nuclear-localized protein</fullName>
    </recommendedName>
</protein>
<feature type="compositionally biased region" description="Polar residues" evidence="6">
    <location>
        <begin position="300"/>
        <end position="324"/>
    </location>
</feature>
<dbReference type="AlphaFoldDB" id="A0A7N0VGY3"/>